<dbReference type="Proteomes" id="UP000669179">
    <property type="component" value="Unassembled WGS sequence"/>
</dbReference>
<evidence type="ECO:0000313" key="2">
    <source>
        <dbReference type="Proteomes" id="UP000669179"/>
    </source>
</evidence>
<gene>
    <name evidence="1" type="ORF">J4573_38180</name>
</gene>
<evidence type="ECO:0008006" key="3">
    <source>
        <dbReference type="Google" id="ProtNLM"/>
    </source>
</evidence>
<keyword evidence="2" id="KW-1185">Reference proteome</keyword>
<dbReference type="RefSeq" id="WP_208260993.1">
    <property type="nucleotide sequence ID" value="NZ_JAGEOJ010000018.1"/>
</dbReference>
<accession>A0A939PIM5</accession>
<proteinExistence type="predicted"/>
<organism evidence="1 2">
    <name type="scientific">Actinomadura barringtoniae</name>
    <dbReference type="NCBI Taxonomy" id="1427535"/>
    <lineage>
        <taxon>Bacteria</taxon>
        <taxon>Bacillati</taxon>
        <taxon>Actinomycetota</taxon>
        <taxon>Actinomycetes</taxon>
        <taxon>Streptosporangiales</taxon>
        <taxon>Thermomonosporaceae</taxon>
        <taxon>Actinomadura</taxon>
    </lineage>
</organism>
<reference evidence="1" key="1">
    <citation type="submission" date="2021-03" db="EMBL/GenBank/DDBJ databases">
        <authorList>
            <person name="Kanchanasin P."/>
            <person name="Saeng-In P."/>
            <person name="Phongsopitanun W."/>
            <person name="Yuki M."/>
            <person name="Kudo T."/>
            <person name="Ohkuma M."/>
            <person name="Tanasupawat S."/>
        </authorList>
    </citation>
    <scope>NUCLEOTIDE SEQUENCE</scope>
    <source>
        <strain evidence="1">GKU 128</strain>
    </source>
</reference>
<name>A0A939PIM5_9ACTN</name>
<dbReference type="InterPro" id="IPR036761">
    <property type="entry name" value="TTHA0802/YceI-like_sf"/>
</dbReference>
<sequence>MTAEITEPPRLEPGTYVLRHRNCVVELTVRVLGMSTRSRFAAVGGLFTVGNEPWDAELVIEVRPSPRRLTGPPIARGVLGTVWPGVARRDTLTLEARRLSRVGTYGFRMRGELRADGQVTELTLVGRFLPSGGDGPILLGGTAVDTRATGWGRLPKARRAMLGRRLRLLIGAEFEPE</sequence>
<protein>
    <recommendedName>
        <fullName evidence="3">YceI family protein</fullName>
    </recommendedName>
</protein>
<dbReference type="EMBL" id="JAGEOJ010000018">
    <property type="protein sequence ID" value="MBO2452972.1"/>
    <property type="molecule type" value="Genomic_DNA"/>
</dbReference>
<dbReference type="AlphaFoldDB" id="A0A939PIM5"/>
<comment type="caution">
    <text evidence="1">The sequence shown here is derived from an EMBL/GenBank/DDBJ whole genome shotgun (WGS) entry which is preliminary data.</text>
</comment>
<evidence type="ECO:0000313" key="1">
    <source>
        <dbReference type="EMBL" id="MBO2452972.1"/>
    </source>
</evidence>
<dbReference type="SUPFAM" id="SSF101874">
    <property type="entry name" value="YceI-like"/>
    <property type="match status" value="1"/>
</dbReference>